<comment type="caution">
    <text evidence="1">The sequence shown here is derived from an EMBL/GenBank/DDBJ whole genome shotgun (WGS) entry which is preliminary data.</text>
</comment>
<dbReference type="InterPro" id="IPR007362">
    <property type="entry name" value="DUF429"/>
</dbReference>
<reference evidence="1 2" key="1">
    <citation type="journal article" date="2018" name="Int. J. Syst. Evol. Microbiol.">
        <title>Uliginosibacterium sediminicola sp. nov., isolated from freshwater sediment.</title>
        <authorList>
            <person name="Hwang W.M."/>
            <person name="Kim S.M."/>
            <person name="Kang K."/>
            <person name="Ahn T.Y."/>
        </authorList>
    </citation>
    <scope>NUCLEOTIDE SEQUENCE [LARGE SCALE GENOMIC DNA]</scope>
    <source>
        <strain evidence="1 2">M1-21</strain>
    </source>
</reference>
<dbReference type="EMBL" id="JBDIVE010000007">
    <property type="protein sequence ID" value="MEN3069387.1"/>
    <property type="molecule type" value="Genomic_DNA"/>
</dbReference>
<dbReference type="Pfam" id="PF04250">
    <property type="entry name" value="DUF429"/>
    <property type="match status" value="1"/>
</dbReference>
<gene>
    <name evidence="1" type="ORF">ABDB84_12920</name>
</gene>
<name>A0ABU9Z0D5_9RHOO</name>
<evidence type="ECO:0000313" key="2">
    <source>
        <dbReference type="Proteomes" id="UP001410394"/>
    </source>
</evidence>
<proteinExistence type="predicted"/>
<organism evidence="1 2">
    <name type="scientific">Uliginosibacterium sediminicola</name>
    <dbReference type="NCBI Taxonomy" id="2024550"/>
    <lineage>
        <taxon>Bacteria</taxon>
        <taxon>Pseudomonadati</taxon>
        <taxon>Pseudomonadota</taxon>
        <taxon>Betaproteobacteria</taxon>
        <taxon>Rhodocyclales</taxon>
        <taxon>Zoogloeaceae</taxon>
        <taxon>Uliginosibacterium</taxon>
    </lineage>
</organism>
<accession>A0ABU9Z0D5</accession>
<protein>
    <submittedName>
        <fullName evidence="1">DUF429 domain-containing protein</fullName>
    </submittedName>
</protein>
<keyword evidence="2" id="KW-1185">Reference proteome</keyword>
<sequence>MIWSSASHAEGPPAVAPESIVAGIDVGGPRKGYHLAILRQRQILAVVNSTDPQQILRQCLDAGVSAIAIDAPSQWTSNAASHRTIRSAERALLQAGIHCFFTPTRERAAANQSGFYEWMFQGEALYQALAAHYPPARQTQPSTPFCCETFPHAITHQALGSETRARLKRSQRSQLLQAIGLADPQLDSIDTLDATLCALSAQAILQGASQAYGEAEDGFIFVPQREFWGTT</sequence>
<dbReference type="RefSeq" id="WP_345920160.1">
    <property type="nucleotide sequence ID" value="NZ_JBDIVE010000007.1"/>
</dbReference>
<evidence type="ECO:0000313" key="1">
    <source>
        <dbReference type="EMBL" id="MEN3069387.1"/>
    </source>
</evidence>
<dbReference type="Proteomes" id="UP001410394">
    <property type="component" value="Unassembled WGS sequence"/>
</dbReference>